<feature type="region of interest" description="Disordered" evidence="2">
    <location>
        <begin position="166"/>
        <end position="244"/>
    </location>
</feature>
<evidence type="ECO:0000313" key="4">
    <source>
        <dbReference type="Proteomes" id="UP001432027"/>
    </source>
</evidence>
<sequence>MSDMNRHERLNEDQCHFFGFSPMALGDEIFNGLVDSWEKQVDYLLEQPQWSKLKRNKIVKAALINLIFEKGSYESLHEMSNKLSEYAHLEVFSIPDTVVLPGTEPLQQMGSVDPTALRRRVADAERRAEEAKKRAALLRHEKEDVRQRLEIIRGIARKLGYVKKNGEISGETGSYMEENSMAEESTFHDESKENGEGDRDTVDEKMEDTVSKKEMEVEDESTGDKTMTEEGMEEMMERSLITED</sequence>
<proteinExistence type="predicted"/>
<gene>
    <name evidence="3" type="ORF">PENTCL1PPCAC_1978</name>
</gene>
<reference evidence="3" key="1">
    <citation type="submission" date="2023-10" db="EMBL/GenBank/DDBJ databases">
        <title>Genome assembly of Pristionchus species.</title>
        <authorList>
            <person name="Yoshida K."/>
            <person name="Sommer R.J."/>
        </authorList>
    </citation>
    <scope>NUCLEOTIDE SEQUENCE</scope>
    <source>
        <strain evidence="3">RS0144</strain>
    </source>
</reference>
<name>A0AAV5SA52_9BILA</name>
<feature type="compositionally biased region" description="Basic and acidic residues" evidence="2">
    <location>
        <begin position="185"/>
        <end position="215"/>
    </location>
</feature>
<feature type="compositionally biased region" description="Basic and acidic residues" evidence="2">
    <location>
        <begin position="235"/>
        <end position="244"/>
    </location>
</feature>
<keyword evidence="1" id="KW-0175">Coiled coil</keyword>
<evidence type="ECO:0000313" key="3">
    <source>
        <dbReference type="EMBL" id="GMS79803.1"/>
    </source>
</evidence>
<feature type="coiled-coil region" evidence="1">
    <location>
        <begin position="121"/>
        <end position="148"/>
    </location>
</feature>
<dbReference type="AlphaFoldDB" id="A0AAV5SA52"/>
<evidence type="ECO:0000256" key="1">
    <source>
        <dbReference type="SAM" id="Coils"/>
    </source>
</evidence>
<dbReference type="Proteomes" id="UP001432027">
    <property type="component" value="Unassembled WGS sequence"/>
</dbReference>
<protein>
    <submittedName>
        <fullName evidence="3">Uncharacterized protein</fullName>
    </submittedName>
</protein>
<keyword evidence="4" id="KW-1185">Reference proteome</keyword>
<evidence type="ECO:0000256" key="2">
    <source>
        <dbReference type="SAM" id="MobiDB-lite"/>
    </source>
</evidence>
<organism evidence="3 4">
    <name type="scientific">Pristionchus entomophagus</name>
    <dbReference type="NCBI Taxonomy" id="358040"/>
    <lineage>
        <taxon>Eukaryota</taxon>
        <taxon>Metazoa</taxon>
        <taxon>Ecdysozoa</taxon>
        <taxon>Nematoda</taxon>
        <taxon>Chromadorea</taxon>
        <taxon>Rhabditida</taxon>
        <taxon>Rhabditina</taxon>
        <taxon>Diplogasteromorpha</taxon>
        <taxon>Diplogasteroidea</taxon>
        <taxon>Neodiplogasteridae</taxon>
        <taxon>Pristionchus</taxon>
    </lineage>
</organism>
<accession>A0AAV5SA52</accession>
<comment type="caution">
    <text evidence="3">The sequence shown here is derived from an EMBL/GenBank/DDBJ whole genome shotgun (WGS) entry which is preliminary data.</text>
</comment>
<dbReference type="EMBL" id="BTSX01000001">
    <property type="protein sequence ID" value="GMS79803.1"/>
    <property type="molecule type" value="Genomic_DNA"/>
</dbReference>